<dbReference type="Proteomes" id="UP001480595">
    <property type="component" value="Unassembled WGS sequence"/>
</dbReference>
<keyword evidence="3" id="KW-1185">Reference proteome</keyword>
<proteinExistence type="predicted"/>
<comment type="caution">
    <text evidence="2">The sequence shown here is derived from an EMBL/GenBank/DDBJ whole genome shotgun (WGS) entry which is preliminary data.</text>
</comment>
<evidence type="ECO:0000313" key="3">
    <source>
        <dbReference type="Proteomes" id="UP001480595"/>
    </source>
</evidence>
<gene>
    <name evidence="2" type="ORF">PG994_005509</name>
</gene>
<evidence type="ECO:0008006" key="4">
    <source>
        <dbReference type="Google" id="ProtNLM"/>
    </source>
</evidence>
<feature type="compositionally biased region" description="Polar residues" evidence="1">
    <location>
        <begin position="1"/>
        <end position="11"/>
    </location>
</feature>
<evidence type="ECO:0000313" key="2">
    <source>
        <dbReference type="EMBL" id="KAK8068893.1"/>
    </source>
</evidence>
<reference evidence="2 3" key="1">
    <citation type="submission" date="2023-01" db="EMBL/GenBank/DDBJ databases">
        <title>Analysis of 21 Apiospora genomes using comparative genomics revels a genus with tremendous synthesis potential of carbohydrate active enzymes and secondary metabolites.</title>
        <authorList>
            <person name="Sorensen T."/>
        </authorList>
    </citation>
    <scope>NUCLEOTIDE SEQUENCE [LARGE SCALE GENOMIC DNA]</scope>
    <source>
        <strain evidence="2 3">CBS 135458</strain>
    </source>
</reference>
<feature type="compositionally biased region" description="Basic and acidic residues" evidence="1">
    <location>
        <begin position="37"/>
        <end position="49"/>
    </location>
</feature>
<dbReference type="GeneID" id="92089981"/>
<protein>
    <recommendedName>
        <fullName evidence="4">N-acetyltransferase domain-containing protein</fullName>
    </recommendedName>
</protein>
<dbReference type="EMBL" id="JAQQWL010000006">
    <property type="protein sequence ID" value="KAK8068893.1"/>
    <property type="molecule type" value="Genomic_DNA"/>
</dbReference>
<accession>A0ABR1VCF4</accession>
<dbReference type="Gene3D" id="3.40.630.30">
    <property type="match status" value="1"/>
</dbReference>
<evidence type="ECO:0000256" key="1">
    <source>
        <dbReference type="SAM" id="MobiDB-lite"/>
    </source>
</evidence>
<feature type="compositionally biased region" description="Basic and acidic residues" evidence="1">
    <location>
        <begin position="60"/>
        <end position="70"/>
    </location>
</feature>
<organism evidence="2 3">
    <name type="scientific">Apiospora phragmitis</name>
    <dbReference type="NCBI Taxonomy" id="2905665"/>
    <lineage>
        <taxon>Eukaryota</taxon>
        <taxon>Fungi</taxon>
        <taxon>Dikarya</taxon>
        <taxon>Ascomycota</taxon>
        <taxon>Pezizomycotina</taxon>
        <taxon>Sordariomycetes</taxon>
        <taxon>Xylariomycetidae</taxon>
        <taxon>Amphisphaeriales</taxon>
        <taxon>Apiosporaceae</taxon>
        <taxon>Apiospora</taxon>
    </lineage>
</organism>
<dbReference type="RefSeq" id="XP_066716187.1">
    <property type="nucleotide sequence ID" value="XM_066856918.1"/>
</dbReference>
<sequence>MVGNDDVQSTLHAMPRHAGQHLAPRGYLGPRLRARRQHADESAGAEARRVRGGHGGGLAHVDRPAADPLRRPQSRRAPPGWRQRRHRRVDLLGVRGVEVTLPFESSDEEDHAKEMVLEDKEWTAARGGPNPEEAEVGPAQQDEQVVLEPEGAARIEQFEKMTSDHLAAFQKKIMPEGTRCMYIIAAAVDPASQGLGVGSQLVRWGRGAGGQKR</sequence>
<feature type="region of interest" description="Disordered" evidence="1">
    <location>
        <begin position="1"/>
        <end position="84"/>
    </location>
</feature>
<name>A0ABR1VCF4_9PEZI</name>